<organism evidence="1 2">
    <name type="scientific">Nocardioides marinus</name>
    <dbReference type="NCBI Taxonomy" id="374514"/>
    <lineage>
        <taxon>Bacteria</taxon>
        <taxon>Bacillati</taxon>
        <taxon>Actinomycetota</taxon>
        <taxon>Actinomycetes</taxon>
        <taxon>Propionibacteriales</taxon>
        <taxon>Nocardioidaceae</taxon>
        <taxon>Nocardioides</taxon>
    </lineage>
</organism>
<keyword evidence="2" id="KW-1185">Reference proteome</keyword>
<evidence type="ECO:0000313" key="1">
    <source>
        <dbReference type="EMBL" id="NYI08988.1"/>
    </source>
</evidence>
<evidence type="ECO:0000313" key="2">
    <source>
        <dbReference type="Proteomes" id="UP000537326"/>
    </source>
</evidence>
<protein>
    <submittedName>
        <fullName evidence="1">Uncharacterized protein</fullName>
    </submittedName>
</protein>
<reference evidence="1 2" key="1">
    <citation type="submission" date="2020-07" db="EMBL/GenBank/DDBJ databases">
        <title>Sequencing the genomes of 1000 actinobacteria strains.</title>
        <authorList>
            <person name="Klenk H.-P."/>
        </authorList>
    </citation>
    <scope>NUCLEOTIDE SEQUENCE [LARGE SCALE GENOMIC DNA]</scope>
    <source>
        <strain evidence="1 2">DSM 18248</strain>
    </source>
</reference>
<comment type="caution">
    <text evidence="1">The sequence shown here is derived from an EMBL/GenBank/DDBJ whole genome shotgun (WGS) entry which is preliminary data.</text>
</comment>
<dbReference type="Proteomes" id="UP000537326">
    <property type="component" value="Unassembled WGS sequence"/>
</dbReference>
<sequence length="56" mass="5673">MGGVWCVPLGEGMSTCCSGSDTPVAAAQRASGTPLTCGFVGSVIQMTSIWSVHLRA</sequence>
<dbReference type="EMBL" id="JACBZI010000001">
    <property type="protein sequence ID" value="NYI08988.1"/>
    <property type="molecule type" value="Genomic_DNA"/>
</dbReference>
<accession>A0A7Y9YB53</accession>
<dbReference type="AlphaFoldDB" id="A0A7Y9YB53"/>
<name>A0A7Y9YB53_9ACTN</name>
<proteinExistence type="predicted"/>
<gene>
    <name evidence="1" type="ORF">BKA05_000503</name>
</gene>